<evidence type="ECO:0000313" key="2">
    <source>
        <dbReference type="EMBL" id="SEL00302.1"/>
    </source>
</evidence>
<proteinExistence type="predicted"/>
<organism evidence="2 3">
    <name type="scientific">Nitrosovibrio tenuis</name>
    <dbReference type="NCBI Taxonomy" id="1233"/>
    <lineage>
        <taxon>Bacteria</taxon>
        <taxon>Pseudomonadati</taxon>
        <taxon>Pseudomonadota</taxon>
        <taxon>Betaproteobacteria</taxon>
        <taxon>Nitrosomonadales</taxon>
        <taxon>Nitrosomonadaceae</taxon>
        <taxon>Nitrosovibrio</taxon>
    </lineage>
</organism>
<dbReference type="OrthoDB" id="8563893at2"/>
<sequence>MTIMKTVLAAISIVAMFSMMPPAFAQHPGLVSVDIRNVADNIAKNINVDVSQVPAMVEVKANVAAHVCEVAESVLAAHQKSASASCIAKITSPALDLIVEQQVKGITKPRP</sequence>
<gene>
    <name evidence="2" type="ORF">SAMN05216387_104112</name>
</gene>
<keyword evidence="3" id="KW-1185">Reference proteome</keyword>
<accession>A0A1H7LMS1</accession>
<protein>
    <recommendedName>
        <fullName evidence="4">UrcA family protein</fullName>
    </recommendedName>
</protein>
<evidence type="ECO:0000313" key="3">
    <source>
        <dbReference type="Proteomes" id="UP000198620"/>
    </source>
</evidence>
<evidence type="ECO:0000256" key="1">
    <source>
        <dbReference type="SAM" id="SignalP"/>
    </source>
</evidence>
<dbReference type="Proteomes" id="UP000198620">
    <property type="component" value="Unassembled WGS sequence"/>
</dbReference>
<dbReference type="EMBL" id="FOBH01000004">
    <property type="protein sequence ID" value="SEL00302.1"/>
    <property type="molecule type" value="Genomic_DNA"/>
</dbReference>
<name>A0A1H7LMS1_9PROT</name>
<feature type="signal peptide" evidence="1">
    <location>
        <begin position="1"/>
        <end position="25"/>
    </location>
</feature>
<keyword evidence="1" id="KW-0732">Signal</keyword>
<feature type="chain" id="PRO_5011714629" description="UrcA family protein" evidence="1">
    <location>
        <begin position="26"/>
        <end position="111"/>
    </location>
</feature>
<evidence type="ECO:0008006" key="4">
    <source>
        <dbReference type="Google" id="ProtNLM"/>
    </source>
</evidence>
<dbReference type="RefSeq" id="WP_090828345.1">
    <property type="nucleotide sequence ID" value="NZ_FOBH01000004.1"/>
</dbReference>
<reference evidence="2 3" key="1">
    <citation type="submission" date="2016-10" db="EMBL/GenBank/DDBJ databases">
        <authorList>
            <person name="de Groot N.N."/>
        </authorList>
    </citation>
    <scope>NUCLEOTIDE SEQUENCE [LARGE SCALE GENOMIC DNA]</scope>
    <source>
        <strain evidence="2 3">Nv1</strain>
    </source>
</reference>
<dbReference type="AlphaFoldDB" id="A0A1H7LMS1"/>